<name>A0ABV6AC28_9HYPH</name>
<gene>
    <name evidence="2" type="ORF">ACFFP0_04930</name>
</gene>
<dbReference type="InterPro" id="IPR025736">
    <property type="entry name" value="PucR_C-HTH_dom"/>
</dbReference>
<accession>A0ABV6AC28</accession>
<dbReference type="InterPro" id="IPR042070">
    <property type="entry name" value="PucR_C-HTH_sf"/>
</dbReference>
<dbReference type="Pfam" id="PF13556">
    <property type="entry name" value="HTH_30"/>
    <property type="match status" value="1"/>
</dbReference>
<evidence type="ECO:0000259" key="1">
    <source>
        <dbReference type="Pfam" id="PF13556"/>
    </source>
</evidence>
<dbReference type="RefSeq" id="WP_377257133.1">
    <property type="nucleotide sequence ID" value="NZ_JBHMAA010000007.1"/>
</dbReference>
<dbReference type="InterPro" id="IPR051448">
    <property type="entry name" value="CdaR-like_regulators"/>
</dbReference>
<evidence type="ECO:0000313" key="2">
    <source>
        <dbReference type="EMBL" id="MFB9948179.1"/>
    </source>
</evidence>
<keyword evidence="3" id="KW-1185">Reference proteome</keyword>
<dbReference type="EMBL" id="JBHMAA010000007">
    <property type="protein sequence ID" value="MFB9948179.1"/>
    <property type="molecule type" value="Genomic_DNA"/>
</dbReference>
<comment type="caution">
    <text evidence="2">The sequence shown here is derived from an EMBL/GenBank/DDBJ whole genome shotgun (WGS) entry which is preliminary data.</text>
</comment>
<protein>
    <submittedName>
        <fullName evidence="2">Helix-turn-helix domain-containing protein</fullName>
    </submittedName>
</protein>
<dbReference type="Proteomes" id="UP001589692">
    <property type="component" value="Unassembled WGS sequence"/>
</dbReference>
<dbReference type="PANTHER" id="PTHR33744">
    <property type="entry name" value="CARBOHYDRATE DIACID REGULATOR"/>
    <property type="match status" value="1"/>
</dbReference>
<dbReference type="Gene3D" id="1.10.10.2840">
    <property type="entry name" value="PucR C-terminal helix-turn-helix domain"/>
    <property type="match status" value="1"/>
</dbReference>
<reference evidence="2 3" key="1">
    <citation type="submission" date="2024-09" db="EMBL/GenBank/DDBJ databases">
        <authorList>
            <person name="Sun Q."/>
            <person name="Mori K."/>
        </authorList>
    </citation>
    <scope>NUCLEOTIDE SEQUENCE [LARGE SCALE GENOMIC DNA]</scope>
    <source>
        <strain evidence="2 3">TBRC 4938</strain>
    </source>
</reference>
<proteinExistence type="predicted"/>
<organism evidence="2 3">
    <name type="scientific">Rhizobium puerariae</name>
    <dbReference type="NCBI Taxonomy" id="1585791"/>
    <lineage>
        <taxon>Bacteria</taxon>
        <taxon>Pseudomonadati</taxon>
        <taxon>Pseudomonadota</taxon>
        <taxon>Alphaproteobacteria</taxon>
        <taxon>Hyphomicrobiales</taxon>
        <taxon>Rhizobiaceae</taxon>
        <taxon>Rhizobium/Agrobacterium group</taxon>
        <taxon>Rhizobium</taxon>
    </lineage>
</organism>
<feature type="domain" description="PucR C-terminal helix-turn-helix" evidence="1">
    <location>
        <begin position="3"/>
        <end position="58"/>
    </location>
</feature>
<evidence type="ECO:0000313" key="3">
    <source>
        <dbReference type="Proteomes" id="UP001589692"/>
    </source>
</evidence>
<sequence>MHETLSRYVHEGKSVARTAKGLDIHSNTLYQRLQRVETLTGRKIADATDFTLLSLACQLHAEYSGGVSSWDSGR</sequence>